<dbReference type="InterPro" id="IPR006094">
    <property type="entry name" value="Oxid_FAD_bind_N"/>
</dbReference>
<gene>
    <name evidence="5" type="ordered locus">Nhal_2171</name>
</gene>
<dbReference type="InterPro" id="IPR036318">
    <property type="entry name" value="FAD-bd_PCMH-like_sf"/>
</dbReference>
<evidence type="ECO:0000259" key="4">
    <source>
        <dbReference type="PROSITE" id="PS51387"/>
    </source>
</evidence>
<dbReference type="AlphaFoldDB" id="D5C546"/>
<dbReference type="SUPFAM" id="SSF55103">
    <property type="entry name" value="FAD-linked oxidases, C-terminal domain"/>
    <property type="match status" value="1"/>
</dbReference>
<dbReference type="PROSITE" id="PS51387">
    <property type="entry name" value="FAD_PCMH"/>
    <property type="match status" value="1"/>
</dbReference>
<dbReference type="InterPro" id="IPR010031">
    <property type="entry name" value="FAD_lactone_oxidase-like"/>
</dbReference>
<dbReference type="InterPro" id="IPR016171">
    <property type="entry name" value="Vanillyl_alc_oxidase_C-sub2"/>
</dbReference>
<evidence type="ECO:0000256" key="1">
    <source>
        <dbReference type="ARBA" id="ARBA00022630"/>
    </source>
</evidence>
<keyword evidence="6" id="KW-1185">Reference proteome</keyword>
<protein>
    <submittedName>
        <fullName evidence="5">FAD linked oxidase domain protein</fullName>
    </submittedName>
</protein>
<dbReference type="SUPFAM" id="SSF56176">
    <property type="entry name" value="FAD-binding/transporter-associated domain-like"/>
    <property type="match status" value="1"/>
</dbReference>
<dbReference type="PANTHER" id="PTHR43762">
    <property type="entry name" value="L-GULONOLACTONE OXIDASE"/>
    <property type="match status" value="1"/>
</dbReference>
<sequence>MTASLSKVISGWGRYPVAESILVRPEQMRQVRMPEGDSLICRGQGRSYGDAAISSQGWVMLTERLNRFLAFDSVTGLLTAEAGVTLAEILETFVPRGWFPTVTPGTQYVSLGGAVAADVHGKNHHHGGTFAAHVTELELILADGRRQRCSPGKNEALFWATVGGMGLTGIITEVSFRLMPIETAAIVAQHYAAPDLETTFKWLEDADHDDQYSVAWIDCAGRGRQLGRGIVMGGHHAGRDELPSDWEEPLGFSPRQPKNVPFDLPRFVLNRFTVAAFNEHYYRRQGSKKRPFVTNCHDFFYPLDALNDWNRLYGKRGFLQYQVAIPEPHAYEGMRCLLESLASSRQPSFLAVLKRLGPGNAAPLSFPLAGYTLALDLPMAGEKVLNLLRRLDELVLEYGGRVYLAKDARLSPESLRTMYPRLGEWQQIKRMVDPEGRFQSDLSRRLQLTGAP</sequence>
<dbReference type="Gene3D" id="3.30.465.10">
    <property type="match status" value="1"/>
</dbReference>
<evidence type="ECO:0000256" key="2">
    <source>
        <dbReference type="ARBA" id="ARBA00022827"/>
    </source>
</evidence>
<dbReference type="STRING" id="472759.Nhal_2171"/>
<dbReference type="GO" id="GO:0003885">
    <property type="term" value="F:D-arabinono-1,4-lactone oxidase activity"/>
    <property type="evidence" value="ECO:0007669"/>
    <property type="project" value="InterPro"/>
</dbReference>
<dbReference type="GO" id="GO:0071949">
    <property type="term" value="F:FAD binding"/>
    <property type="evidence" value="ECO:0007669"/>
    <property type="project" value="InterPro"/>
</dbReference>
<name>D5C546_NITHN</name>
<evidence type="ECO:0000256" key="3">
    <source>
        <dbReference type="ARBA" id="ARBA00023002"/>
    </source>
</evidence>
<keyword evidence="2" id="KW-0274">FAD</keyword>
<keyword evidence="3" id="KW-0560">Oxidoreductase</keyword>
<proteinExistence type="predicted"/>
<keyword evidence="1" id="KW-0285">Flavoprotein</keyword>
<dbReference type="Proteomes" id="UP000001844">
    <property type="component" value="Chromosome"/>
</dbReference>
<dbReference type="eggNOG" id="COG0277">
    <property type="taxonomic scope" value="Bacteria"/>
</dbReference>
<dbReference type="EMBL" id="CP001798">
    <property type="protein sequence ID" value="ADE15269.1"/>
    <property type="molecule type" value="Genomic_DNA"/>
</dbReference>
<dbReference type="InterPro" id="IPR016169">
    <property type="entry name" value="FAD-bd_PCMH_sub2"/>
</dbReference>
<dbReference type="KEGG" id="nhl:Nhal_2171"/>
<dbReference type="RefSeq" id="WP_013033133.1">
    <property type="nucleotide sequence ID" value="NC_013960.1"/>
</dbReference>
<dbReference type="Pfam" id="PF01565">
    <property type="entry name" value="FAD_binding_4"/>
    <property type="match status" value="1"/>
</dbReference>
<dbReference type="OrthoDB" id="143770at2"/>
<organism evidence="5 6">
    <name type="scientific">Nitrosococcus halophilus (strain Nc4)</name>
    <dbReference type="NCBI Taxonomy" id="472759"/>
    <lineage>
        <taxon>Bacteria</taxon>
        <taxon>Pseudomonadati</taxon>
        <taxon>Pseudomonadota</taxon>
        <taxon>Gammaproteobacteria</taxon>
        <taxon>Chromatiales</taxon>
        <taxon>Chromatiaceae</taxon>
        <taxon>Nitrosococcus</taxon>
    </lineage>
</organism>
<dbReference type="InterPro" id="IPR007173">
    <property type="entry name" value="ALO_C"/>
</dbReference>
<dbReference type="Pfam" id="PF04030">
    <property type="entry name" value="ALO"/>
    <property type="match status" value="1"/>
</dbReference>
<evidence type="ECO:0000313" key="5">
    <source>
        <dbReference type="EMBL" id="ADE15269.1"/>
    </source>
</evidence>
<evidence type="ECO:0000313" key="6">
    <source>
        <dbReference type="Proteomes" id="UP000001844"/>
    </source>
</evidence>
<dbReference type="HOGENOM" id="CLU_032465_0_0_6"/>
<dbReference type="PANTHER" id="PTHR43762:SF1">
    <property type="entry name" value="D-ARABINONO-1,4-LACTONE OXIDASE"/>
    <property type="match status" value="1"/>
</dbReference>
<dbReference type="GO" id="GO:0016020">
    <property type="term" value="C:membrane"/>
    <property type="evidence" value="ECO:0007669"/>
    <property type="project" value="InterPro"/>
</dbReference>
<dbReference type="InterPro" id="IPR016166">
    <property type="entry name" value="FAD-bd_PCMH"/>
</dbReference>
<reference evidence="6" key="1">
    <citation type="submission" date="2010-04" db="EMBL/GenBank/DDBJ databases">
        <title>Complete genome sequence of Nitrosococcus halophilus Nc4, a salt-adapted, aerobic obligate ammonia-oxidizing sulfur purple bacterium.</title>
        <authorList>
            <consortium name="US DOE Joint Genome Institute"/>
            <person name="Campbell M.A."/>
            <person name="Malfatti S.A."/>
            <person name="Chain P.S.G."/>
            <person name="Heidelberg J.F."/>
            <person name="Ward B.B."/>
            <person name="Klotz M.G."/>
        </authorList>
    </citation>
    <scope>NUCLEOTIDE SEQUENCE [LARGE SCALE GENOMIC DNA]</scope>
    <source>
        <strain evidence="6">Nc4</strain>
    </source>
</reference>
<feature type="domain" description="FAD-binding PCMH-type" evidence="4">
    <location>
        <begin position="14"/>
        <end position="181"/>
    </location>
</feature>
<dbReference type="InterPro" id="IPR016164">
    <property type="entry name" value="FAD-linked_Oxase-like_C"/>
</dbReference>
<accession>D5C546</accession>
<dbReference type="Gene3D" id="1.10.45.10">
    <property type="entry name" value="Vanillyl-alcohol Oxidase, Chain A, domain 4"/>
    <property type="match status" value="1"/>
</dbReference>